<dbReference type="EMBL" id="JASSOM010000005">
    <property type="protein sequence ID" value="MDK9362267.1"/>
    <property type="molecule type" value="Genomic_DNA"/>
</dbReference>
<protein>
    <submittedName>
        <fullName evidence="1">Uncharacterized protein</fullName>
    </submittedName>
</protein>
<evidence type="ECO:0000313" key="2">
    <source>
        <dbReference type="Proteomes" id="UP001223214"/>
    </source>
</evidence>
<dbReference type="Proteomes" id="UP001223214">
    <property type="component" value="Unassembled WGS sequence"/>
</dbReference>
<gene>
    <name evidence="1" type="ORF">QQF32_03505</name>
</gene>
<name>A0AAP4D2D6_9ENTR</name>
<dbReference type="AlphaFoldDB" id="A0AAP4D2D6"/>
<reference evidence="1 2" key="1">
    <citation type="submission" date="2023-06" db="EMBL/GenBank/DDBJ databases">
        <title>Identification and characterization of antibiotic-resistant Gram-negative bacteria.</title>
        <authorList>
            <person name="Cho G.-S."/>
            <person name="Lee J."/>
            <person name="Tai E."/>
            <person name="Jeong S."/>
            <person name="Kim I."/>
            <person name="Kim B.-E."/>
            <person name="Jeong M.-I."/>
            <person name="Oh K.-K."/>
            <person name="Franz C.M.A.P."/>
        </authorList>
    </citation>
    <scope>NUCLEOTIDE SEQUENCE [LARGE SCALE GENOMIC DNA]</scope>
    <source>
        <strain evidence="1 2">V106_12</strain>
    </source>
</reference>
<sequence length="57" mass="6405">MTPDCIVITRDLWGCAEDLSVAPFNRKKMMQWLDTSLGALNDTADVPVYKRGNGRCM</sequence>
<keyword evidence="2" id="KW-1185">Reference proteome</keyword>
<accession>A0AAP4D2D6</accession>
<evidence type="ECO:0000313" key="1">
    <source>
        <dbReference type="EMBL" id="MDK9362267.1"/>
    </source>
</evidence>
<dbReference type="RefSeq" id="WP_285144825.1">
    <property type="nucleotide sequence ID" value="NZ_JASSOL010000042.1"/>
</dbReference>
<organism evidence="1 2">
    <name type="scientific">Lelliottia wanjuensis</name>
    <dbReference type="NCBI Taxonomy" id="3050585"/>
    <lineage>
        <taxon>Bacteria</taxon>
        <taxon>Pseudomonadati</taxon>
        <taxon>Pseudomonadota</taxon>
        <taxon>Gammaproteobacteria</taxon>
        <taxon>Enterobacterales</taxon>
        <taxon>Enterobacteriaceae</taxon>
        <taxon>Lelliottia</taxon>
    </lineage>
</organism>
<comment type="caution">
    <text evidence="1">The sequence shown here is derived from an EMBL/GenBank/DDBJ whole genome shotgun (WGS) entry which is preliminary data.</text>
</comment>
<proteinExistence type="predicted"/>